<organism evidence="2 3">
    <name type="scientific">Halosaccharopolyspora lacisalsi</name>
    <dbReference type="NCBI Taxonomy" id="1000566"/>
    <lineage>
        <taxon>Bacteria</taxon>
        <taxon>Bacillati</taxon>
        <taxon>Actinomycetota</taxon>
        <taxon>Actinomycetes</taxon>
        <taxon>Pseudonocardiales</taxon>
        <taxon>Pseudonocardiaceae</taxon>
        <taxon>Halosaccharopolyspora</taxon>
    </lineage>
</organism>
<name>A0A839DWQ6_9PSEU</name>
<comment type="caution">
    <text evidence="2">The sequence shown here is derived from an EMBL/GenBank/DDBJ whole genome shotgun (WGS) entry which is preliminary data.</text>
</comment>
<reference evidence="2 3" key="1">
    <citation type="submission" date="2020-07" db="EMBL/GenBank/DDBJ databases">
        <title>Sequencing the genomes of 1000 actinobacteria strains.</title>
        <authorList>
            <person name="Klenk H.-P."/>
        </authorList>
    </citation>
    <scope>NUCLEOTIDE SEQUENCE [LARGE SCALE GENOMIC DNA]</scope>
    <source>
        <strain evidence="2 3">DSM 45975</strain>
    </source>
</reference>
<dbReference type="PIRSF" id="PIRSF012622">
    <property type="entry name" value="UCP012622"/>
    <property type="match status" value="1"/>
</dbReference>
<feature type="domain" description="DUF402" evidence="1">
    <location>
        <begin position="33"/>
        <end position="164"/>
    </location>
</feature>
<gene>
    <name evidence="2" type="ORF">FHX42_003310</name>
</gene>
<evidence type="ECO:0000313" key="3">
    <source>
        <dbReference type="Proteomes" id="UP000569329"/>
    </source>
</evidence>
<evidence type="ECO:0000259" key="1">
    <source>
        <dbReference type="Pfam" id="PF04167"/>
    </source>
</evidence>
<dbReference type="Proteomes" id="UP000569329">
    <property type="component" value="Unassembled WGS sequence"/>
</dbReference>
<dbReference type="Pfam" id="PF04167">
    <property type="entry name" value="DUF402"/>
    <property type="match status" value="1"/>
</dbReference>
<protein>
    <recommendedName>
        <fullName evidence="1">DUF402 domain-containing protein</fullName>
    </recommendedName>
</protein>
<dbReference type="InterPro" id="IPR014465">
    <property type="entry name" value="UCP012622"/>
</dbReference>
<dbReference type="AlphaFoldDB" id="A0A839DWQ6"/>
<dbReference type="InterPro" id="IPR035930">
    <property type="entry name" value="FomD-like_sf"/>
</dbReference>
<proteinExistence type="predicted"/>
<dbReference type="SUPFAM" id="SSF159234">
    <property type="entry name" value="FomD-like"/>
    <property type="match status" value="1"/>
</dbReference>
<dbReference type="RefSeq" id="WP_182545180.1">
    <property type="nucleotide sequence ID" value="NZ_JACGWZ010000004.1"/>
</dbReference>
<keyword evidence="3" id="KW-1185">Reference proteome</keyword>
<sequence length="182" mass="20906">MTTQREIADQLGLPIHPPKVELFDLGPRTNTDSKQHVRAVDEYRVEPFGLYMARPLVDHPRASYVESWLLPSLGIRVTDWWWHPGQERDQDFYLDIATIEPGAARWRSLDLYLDIVVVTGSHADVLDIDEFLTALRASLLDDTTAQQAMTTTHITLDGLARHDYDLSGWLAEKDIELSWRPR</sequence>
<accession>A0A839DWQ6</accession>
<evidence type="ECO:0000313" key="2">
    <source>
        <dbReference type="EMBL" id="MBA8825944.1"/>
    </source>
</evidence>
<dbReference type="EMBL" id="JACGWZ010000004">
    <property type="protein sequence ID" value="MBA8825944.1"/>
    <property type="molecule type" value="Genomic_DNA"/>
</dbReference>
<dbReference type="Gene3D" id="2.40.380.10">
    <property type="entry name" value="FomD-like"/>
    <property type="match status" value="1"/>
</dbReference>
<dbReference type="InterPro" id="IPR007295">
    <property type="entry name" value="DUF402"/>
</dbReference>